<dbReference type="PANTHER" id="PTHR14119:SF3">
    <property type="entry name" value="ISOCHORISMATASE DOMAIN-CONTAINING PROTEIN 2"/>
    <property type="match status" value="1"/>
</dbReference>
<accession>C2CHA6</accession>
<gene>
    <name evidence="2" type="ORF">HMPREF0077_0866</name>
</gene>
<dbReference type="Gene3D" id="3.40.50.850">
    <property type="entry name" value="Isochorismatase-like"/>
    <property type="match status" value="1"/>
</dbReference>
<reference evidence="2 3" key="1">
    <citation type="submission" date="2009-01" db="EMBL/GenBank/DDBJ databases">
        <authorList>
            <person name="Qin X."/>
            <person name="Bachman B."/>
            <person name="Battles P."/>
            <person name="Bell A."/>
            <person name="Bess C."/>
            <person name="Bickham C."/>
            <person name="Chaboub L."/>
            <person name="Chen D."/>
            <person name="Coyle M."/>
            <person name="Deiros D.R."/>
            <person name="Dinh H."/>
            <person name="Forbes L."/>
            <person name="Fowler G."/>
            <person name="Francisco L."/>
            <person name="Fu Q."/>
            <person name="Gubbala S."/>
            <person name="Hale W."/>
            <person name="Han Y."/>
            <person name="Hemphill L."/>
            <person name="Highlander S.K."/>
            <person name="Hirani K."/>
            <person name="Hogues M."/>
            <person name="Jackson L."/>
            <person name="Jakkamsetti A."/>
            <person name="Javaid M."/>
            <person name="Jiang H."/>
            <person name="Korchina V."/>
            <person name="Kovar C."/>
            <person name="Lara F."/>
            <person name="Lee S."/>
            <person name="Mata R."/>
            <person name="Mathew T."/>
            <person name="Moen C."/>
            <person name="Morales K."/>
            <person name="Munidasa M."/>
            <person name="Nazareth L."/>
            <person name="Ngo R."/>
            <person name="Nguyen L."/>
            <person name="Okwuonu G."/>
            <person name="Ongeri F."/>
            <person name="Patil S."/>
            <person name="Petrosino J."/>
            <person name="Pham C."/>
            <person name="Pham P."/>
            <person name="Pu L.-L."/>
            <person name="Puazo M."/>
            <person name="Raj R."/>
            <person name="Reid J."/>
            <person name="Rouhana J."/>
            <person name="Saada N."/>
            <person name="Shang Y."/>
            <person name="Simmons D."/>
            <person name="Thornton R."/>
            <person name="Warren J."/>
            <person name="Weissenberger G."/>
            <person name="Zhang J."/>
            <person name="Zhang L."/>
            <person name="Zhou C."/>
            <person name="Zhu D."/>
            <person name="Muzny D."/>
            <person name="Worley K."/>
            <person name="Gibbs R."/>
        </authorList>
    </citation>
    <scope>NUCLEOTIDE SEQUENCE [LARGE SCALE GENOMIC DNA]</scope>
    <source>
        <strain evidence="2 3">ATCC 35098</strain>
    </source>
</reference>
<dbReference type="InterPro" id="IPR000868">
    <property type="entry name" value="Isochorismatase-like_dom"/>
</dbReference>
<evidence type="ECO:0000313" key="3">
    <source>
        <dbReference type="Proteomes" id="UP000003744"/>
    </source>
</evidence>
<protein>
    <submittedName>
        <fullName evidence="2">Isochorismatase family protein</fullName>
        <ecNumber evidence="2">3.-.-.-</ecNumber>
    </submittedName>
</protein>
<dbReference type="AlphaFoldDB" id="C2CHA6"/>
<evidence type="ECO:0000313" key="2">
    <source>
        <dbReference type="EMBL" id="EEI82988.1"/>
    </source>
</evidence>
<dbReference type="PANTHER" id="PTHR14119">
    <property type="entry name" value="HYDROLASE"/>
    <property type="match status" value="1"/>
</dbReference>
<comment type="caution">
    <text evidence="2">The sequence shown here is derived from an EMBL/GenBank/DDBJ whole genome shotgun (WGS) entry which is preliminary data.</text>
</comment>
<dbReference type="EC" id="3.-.-.-" evidence="2"/>
<dbReference type="HOGENOM" id="CLU_066901_0_1_9"/>
<feature type="domain" description="Isochorismatase-like" evidence="1">
    <location>
        <begin position="25"/>
        <end position="173"/>
    </location>
</feature>
<dbReference type="InterPro" id="IPR050993">
    <property type="entry name" value="Isochorismatase_domain"/>
</dbReference>
<dbReference type="EMBL" id="ACGC01000048">
    <property type="protein sequence ID" value="EEI82988.1"/>
    <property type="molecule type" value="Genomic_DNA"/>
</dbReference>
<dbReference type="SUPFAM" id="SSF52499">
    <property type="entry name" value="Isochorismatase-like hydrolases"/>
    <property type="match status" value="1"/>
</dbReference>
<dbReference type="Proteomes" id="UP000003744">
    <property type="component" value="Unassembled WGS sequence"/>
</dbReference>
<dbReference type="GO" id="GO:0016787">
    <property type="term" value="F:hydrolase activity"/>
    <property type="evidence" value="ECO:0007669"/>
    <property type="project" value="UniProtKB-KW"/>
</dbReference>
<dbReference type="eggNOG" id="COG1335">
    <property type="taxonomic scope" value="Bacteria"/>
</dbReference>
<sequence length="199" mass="22535">MSRRLESKFYVNSLEDGLYQNKKKTLLLVVDEQPKLMTTMENGEKTIINTLSLVKAFKEYDMAYLATEQYPKGLGRSDDRLLEEIEEGKIFPKTLFDAAIDEVREFIEKEGIEKVLVTGAEGHICIYQTARSFLDMGLDVFLVEDAISSFSEGLKLTAMGSLEKMGAVRVNTEMILFDLARDAKDPHFKFISALVKSAR</sequence>
<dbReference type="InterPro" id="IPR036380">
    <property type="entry name" value="Isochorismatase-like_sf"/>
</dbReference>
<evidence type="ECO:0000259" key="1">
    <source>
        <dbReference type="Pfam" id="PF00857"/>
    </source>
</evidence>
<name>C2CHA6_9FIRM</name>
<dbReference type="Pfam" id="PF00857">
    <property type="entry name" value="Isochorismatase"/>
    <property type="match status" value="1"/>
</dbReference>
<dbReference type="RefSeq" id="WP_004836978.1">
    <property type="nucleotide sequence ID" value="NZ_GG666297.1"/>
</dbReference>
<keyword evidence="2" id="KW-0378">Hydrolase</keyword>
<proteinExistence type="predicted"/>
<organism evidence="2 3">
    <name type="scientific">Anaerococcus tetradius ATCC 35098</name>
    <dbReference type="NCBI Taxonomy" id="525255"/>
    <lineage>
        <taxon>Bacteria</taxon>
        <taxon>Bacillati</taxon>
        <taxon>Bacillota</taxon>
        <taxon>Tissierellia</taxon>
        <taxon>Tissierellales</taxon>
        <taxon>Peptoniphilaceae</taxon>
        <taxon>Anaerococcus</taxon>
    </lineage>
</organism>